<dbReference type="InterPro" id="IPR010154">
    <property type="entry name" value="CRISPR-assoc_Cas7/Cst2/DevR"/>
</dbReference>
<comment type="function">
    <text evidence="2">CRISPR (clustered regularly interspaced short palindromic repeat) is an adaptive immune system that provides protection against mobile genetic elements (viruses, transposable elements and conjugative plasmids). CRISPR clusters contain spacers, sequences complementary to antecedent mobile elements, and target invading nucleic acids. CRISPR clusters are transcribed and processed into CRISPR RNA (crRNA).</text>
</comment>
<dbReference type="NCBIfam" id="TIGR02585">
    <property type="entry name" value="cas_Cst2_DevR"/>
    <property type="match status" value="1"/>
</dbReference>
<proteinExistence type="predicted"/>
<feature type="compositionally biased region" description="Polar residues" evidence="3">
    <location>
        <begin position="356"/>
        <end position="365"/>
    </location>
</feature>
<evidence type="ECO:0000256" key="2">
    <source>
        <dbReference type="ARBA" id="ARBA00025626"/>
    </source>
</evidence>
<dbReference type="RefSeq" id="WP_048047737.1">
    <property type="nucleotide sequence ID" value="NZ_CP009509.1"/>
</dbReference>
<dbReference type="NCBIfam" id="TIGR01875">
    <property type="entry name" value="cas_MJ0381"/>
    <property type="match status" value="1"/>
</dbReference>
<dbReference type="GeneID" id="97803416"/>
<evidence type="ECO:0000313" key="5">
    <source>
        <dbReference type="Proteomes" id="UP000033058"/>
    </source>
</evidence>
<sequence>MATDEMNNDETRISKGLAITYLVHLSIASPSGGRSEIENLNVIKKIREGYLDYPYASAQAMKRSLKDTLKGLGHTVSPIIDSAPARTVGDPVKYIDDDLFGYMNAGSKKTGNTDIDKLNGIRKSVVSMTPLLSLSEFEDNIDFGSNMVGLRAGGNPMPYETEVHRGWYRISLYVELDRIGKGDGFLKDKIKVAEIKNIKDLPEVNEKYDFVEINGKGEKCNLWKYEYNELNNEEKYNRAKALVDAIRFLAPSGRNSNWLIDLTPKLMVAAYVKGAKTPFLESNLLDESQSDRNQINVEAIESVKETFSDGIQNLVVGYRKDLIEEPIEKYDDINILSMKEAFDTIDGWLKLHFGTDQEQNPSNKNENMDPVKE</sequence>
<dbReference type="EMBL" id="CP009509">
    <property type="protein sequence ID" value="AKB39732.1"/>
    <property type="molecule type" value="Genomic_DNA"/>
</dbReference>
<dbReference type="Pfam" id="PF01905">
    <property type="entry name" value="DevR"/>
    <property type="match status" value="1"/>
</dbReference>
<dbReference type="PATRIC" id="fig|1434117.4.peg.918"/>
<accession>A0A0E3PVL2</accession>
<keyword evidence="1" id="KW-0051">Antiviral defense</keyword>
<dbReference type="InterPro" id="IPR013414">
    <property type="entry name" value="Cas7/Cst2/DevR_sub_I-B/Tneap"/>
</dbReference>
<evidence type="ECO:0000256" key="1">
    <source>
        <dbReference type="ARBA" id="ARBA00023118"/>
    </source>
</evidence>
<gene>
    <name evidence="4" type="ORF">MSMAW_0741</name>
</gene>
<evidence type="ECO:0000256" key="3">
    <source>
        <dbReference type="SAM" id="MobiDB-lite"/>
    </source>
</evidence>
<evidence type="ECO:0000313" key="4">
    <source>
        <dbReference type="EMBL" id="AKB39732.1"/>
    </source>
</evidence>
<dbReference type="Proteomes" id="UP000033058">
    <property type="component" value="Chromosome"/>
</dbReference>
<reference evidence="4 5" key="1">
    <citation type="submission" date="2014-07" db="EMBL/GenBank/DDBJ databases">
        <title>Methanogenic archaea and the global carbon cycle.</title>
        <authorList>
            <person name="Henriksen J.R."/>
            <person name="Luke J."/>
            <person name="Reinhart S."/>
            <person name="Benedict M.N."/>
            <person name="Youngblut N.D."/>
            <person name="Metcalf M.E."/>
            <person name="Whitaker R.J."/>
            <person name="Metcalf W.W."/>
        </authorList>
    </citation>
    <scope>NUCLEOTIDE SEQUENCE [LARGE SCALE GENOMIC DNA]</scope>
    <source>
        <strain evidence="4 5">WWM610</strain>
    </source>
</reference>
<dbReference type="AlphaFoldDB" id="A0A0E3PVL2"/>
<feature type="region of interest" description="Disordered" evidence="3">
    <location>
        <begin position="354"/>
        <end position="373"/>
    </location>
</feature>
<organism evidence="4 5">
    <name type="scientific">Methanosarcina mazei WWM610</name>
    <dbReference type="NCBI Taxonomy" id="1434117"/>
    <lineage>
        <taxon>Archaea</taxon>
        <taxon>Methanobacteriati</taxon>
        <taxon>Methanobacteriota</taxon>
        <taxon>Stenosarchaea group</taxon>
        <taxon>Methanomicrobia</taxon>
        <taxon>Methanosarcinales</taxon>
        <taxon>Methanosarcinaceae</taxon>
        <taxon>Methanosarcina</taxon>
    </lineage>
</organism>
<dbReference type="HOGENOM" id="CLU_068035_0_0_2"/>
<dbReference type="GO" id="GO:0051607">
    <property type="term" value="P:defense response to virus"/>
    <property type="evidence" value="ECO:0007669"/>
    <property type="project" value="UniProtKB-KW"/>
</dbReference>
<protein>
    <submittedName>
        <fullName evidence="4">CRISPR-associated negative autoregulator, Cst2 family</fullName>
    </submittedName>
</protein>
<name>A0A0E3PVL2_METMZ</name>